<dbReference type="AlphaFoldDB" id="A0A7J5U5D8"/>
<evidence type="ECO:0000313" key="2">
    <source>
        <dbReference type="Proteomes" id="UP000488299"/>
    </source>
</evidence>
<dbReference type="RefSeq" id="WP_152122865.1">
    <property type="nucleotide sequence ID" value="NZ_WELI01000001.1"/>
</dbReference>
<proteinExistence type="predicted"/>
<dbReference type="EMBL" id="WELI01000001">
    <property type="protein sequence ID" value="KAB7733054.1"/>
    <property type="molecule type" value="Genomic_DNA"/>
</dbReference>
<dbReference type="Proteomes" id="UP000488299">
    <property type="component" value="Unassembled WGS sequence"/>
</dbReference>
<evidence type="ECO:0000313" key="1">
    <source>
        <dbReference type="EMBL" id="KAB7733054.1"/>
    </source>
</evidence>
<evidence type="ECO:0008006" key="3">
    <source>
        <dbReference type="Google" id="ProtNLM"/>
    </source>
</evidence>
<keyword evidence="2" id="KW-1185">Reference proteome</keyword>
<accession>A0A7J5U5D8</accession>
<reference evidence="1 2" key="1">
    <citation type="submission" date="2019-10" db="EMBL/GenBank/DDBJ databases">
        <title>Rudanella paleaurantiibacter sp. nov., isolated from sludge.</title>
        <authorList>
            <person name="Xu S.Q."/>
        </authorList>
    </citation>
    <scope>NUCLEOTIDE SEQUENCE [LARGE SCALE GENOMIC DNA]</scope>
    <source>
        <strain evidence="1 2">HX-22-17</strain>
    </source>
</reference>
<gene>
    <name evidence="1" type="ORF">F5984_03695</name>
</gene>
<protein>
    <recommendedName>
        <fullName evidence="3">LVIVD repeat-containing protein</fullName>
    </recommendedName>
</protein>
<sequence length="174" mass="19501">MRWLLLGIPLLDACTNNQVSPPGQTTDNRPIYRPIYGSYESVRNVRTMAVQPIRQAGKIYLKDGFLFVNEVGAGVHIVDNRNPERPVPVSFVSIPGARELAVKDSILYADNTVDLVALNIANPLNVRLVKRIENAYPVTAYPPMRNVRFECPDPAKGLVVGWQRSENESAKCWR</sequence>
<name>A0A7J5U5D8_9BACT</name>
<organism evidence="1 2">
    <name type="scientific">Rudanella paleaurantiibacter</name>
    <dbReference type="NCBI Taxonomy" id="2614655"/>
    <lineage>
        <taxon>Bacteria</taxon>
        <taxon>Pseudomonadati</taxon>
        <taxon>Bacteroidota</taxon>
        <taxon>Cytophagia</taxon>
        <taxon>Cytophagales</taxon>
        <taxon>Cytophagaceae</taxon>
        <taxon>Rudanella</taxon>
    </lineage>
</organism>
<comment type="caution">
    <text evidence="1">The sequence shown here is derived from an EMBL/GenBank/DDBJ whole genome shotgun (WGS) entry which is preliminary data.</text>
</comment>